<accession>A0A810L553</accession>
<name>A0A810L553_9ACTN</name>
<evidence type="ECO:0000256" key="1">
    <source>
        <dbReference type="SAM" id="Phobius"/>
    </source>
</evidence>
<keyword evidence="1" id="KW-0812">Transmembrane</keyword>
<gene>
    <name evidence="2" type="ORF">Asera_42770</name>
</gene>
<keyword evidence="1" id="KW-1133">Transmembrane helix</keyword>
<organism evidence="2 3">
    <name type="scientific">Actinocatenispora sera</name>
    <dbReference type="NCBI Taxonomy" id="390989"/>
    <lineage>
        <taxon>Bacteria</taxon>
        <taxon>Bacillati</taxon>
        <taxon>Actinomycetota</taxon>
        <taxon>Actinomycetes</taxon>
        <taxon>Micromonosporales</taxon>
        <taxon>Micromonosporaceae</taxon>
        <taxon>Actinocatenispora</taxon>
    </lineage>
</organism>
<evidence type="ECO:0000313" key="3">
    <source>
        <dbReference type="Proteomes" id="UP000680750"/>
    </source>
</evidence>
<keyword evidence="3" id="KW-1185">Reference proteome</keyword>
<keyword evidence="1" id="KW-0472">Membrane</keyword>
<proteinExistence type="predicted"/>
<feature type="transmembrane region" description="Helical" evidence="1">
    <location>
        <begin position="30"/>
        <end position="51"/>
    </location>
</feature>
<reference evidence="2" key="1">
    <citation type="submission" date="2020-08" db="EMBL/GenBank/DDBJ databases">
        <title>Whole genome shotgun sequence of Actinocatenispora sera NBRC 101916.</title>
        <authorList>
            <person name="Komaki H."/>
            <person name="Tamura T."/>
        </authorList>
    </citation>
    <scope>NUCLEOTIDE SEQUENCE</scope>
    <source>
        <strain evidence="2">NBRC 101916</strain>
    </source>
</reference>
<evidence type="ECO:0008006" key="4">
    <source>
        <dbReference type="Google" id="ProtNLM"/>
    </source>
</evidence>
<feature type="transmembrane region" description="Helical" evidence="1">
    <location>
        <begin position="86"/>
        <end position="106"/>
    </location>
</feature>
<evidence type="ECO:0000313" key="2">
    <source>
        <dbReference type="EMBL" id="BCJ30169.1"/>
    </source>
</evidence>
<protein>
    <recommendedName>
        <fullName evidence="4">DUF4267 domain-containing protein</fullName>
    </recommendedName>
</protein>
<dbReference type="KEGG" id="aser:Asera_42770"/>
<feature type="transmembrane region" description="Helical" evidence="1">
    <location>
        <begin position="138"/>
        <end position="160"/>
    </location>
</feature>
<dbReference type="RefSeq" id="WP_157034794.1">
    <property type="nucleotide sequence ID" value="NZ_AP023354.1"/>
</dbReference>
<dbReference type="EMBL" id="AP023354">
    <property type="protein sequence ID" value="BCJ30169.1"/>
    <property type="molecule type" value="Genomic_DNA"/>
</dbReference>
<dbReference type="Proteomes" id="UP000680750">
    <property type="component" value="Chromosome"/>
</dbReference>
<sequence>MATQQPAYTAPIGGVVPAGPPVARPTVLRVAWYAMLAAALVAVVGAVVVFATGRDFVESAGSSYLSEHAAGAFDHADAVDTAYGLLVNRAVLDLVAIGFALLFAAFARNGATWARVLVTLVLLLSDTTRLTTLGTGPAGFTVTTVLLVILSLAIPTLLFLPAVGRYAKARKAARRATRTA</sequence>
<feature type="transmembrane region" description="Helical" evidence="1">
    <location>
        <begin position="113"/>
        <end position="132"/>
    </location>
</feature>
<dbReference type="AlphaFoldDB" id="A0A810L553"/>